<protein>
    <submittedName>
        <fullName evidence="2">Uncharacterized protein</fullName>
    </submittedName>
</protein>
<feature type="compositionally biased region" description="Basic and acidic residues" evidence="1">
    <location>
        <begin position="146"/>
        <end position="157"/>
    </location>
</feature>
<feature type="compositionally biased region" description="Polar residues" evidence="1">
    <location>
        <begin position="285"/>
        <end position="300"/>
    </location>
</feature>
<dbReference type="Proteomes" id="UP000308197">
    <property type="component" value="Unassembled WGS sequence"/>
</dbReference>
<feature type="region of interest" description="Disordered" evidence="1">
    <location>
        <begin position="631"/>
        <end position="709"/>
    </location>
</feature>
<reference evidence="2 3" key="1">
    <citation type="journal article" date="2019" name="Nat. Ecol. Evol.">
        <title>Megaphylogeny resolves global patterns of mushroom evolution.</title>
        <authorList>
            <person name="Varga T."/>
            <person name="Krizsan K."/>
            <person name="Foldi C."/>
            <person name="Dima B."/>
            <person name="Sanchez-Garcia M."/>
            <person name="Sanchez-Ramirez S."/>
            <person name="Szollosi G.J."/>
            <person name="Szarkandi J.G."/>
            <person name="Papp V."/>
            <person name="Albert L."/>
            <person name="Andreopoulos W."/>
            <person name="Angelini C."/>
            <person name="Antonin V."/>
            <person name="Barry K.W."/>
            <person name="Bougher N.L."/>
            <person name="Buchanan P."/>
            <person name="Buyck B."/>
            <person name="Bense V."/>
            <person name="Catcheside P."/>
            <person name="Chovatia M."/>
            <person name="Cooper J."/>
            <person name="Damon W."/>
            <person name="Desjardin D."/>
            <person name="Finy P."/>
            <person name="Geml J."/>
            <person name="Haridas S."/>
            <person name="Hughes K."/>
            <person name="Justo A."/>
            <person name="Karasinski D."/>
            <person name="Kautmanova I."/>
            <person name="Kiss B."/>
            <person name="Kocsube S."/>
            <person name="Kotiranta H."/>
            <person name="LaButti K.M."/>
            <person name="Lechner B.E."/>
            <person name="Liimatainen K."/>
            <person name="Lipzen A."/>
            <person name="Lukacs Z."/>
            <person name="Mihaltcheva S."/>
            <person name="Morgado L.N."/>
            <person name="Niskanen T."/>
            <person name="Noordeloos M.E."/>
            <person name="Ohm R.A."/>
            <person name="Ortiz-Santana B."/>
            <person name="Ovrebo C."/>
            <person name="Racz N."/>
            <person name="Riley R."/>
            <person name="Savchenko A."/>
            <person name="Shiryaev A."/>
            <person name="Soop K."/>
            <person name="Spirin V."/>
            <person name="Szebenyi C."/>
            <person name="Tomsovsky M."/>
            <person name="Tulloss R.E."/>
            <person name="Uehling J."/>
            <person name="Grigoriev I.V."/>
            <person name="Vagvolgyi C."/>
            <person name="Papp T."/>
            <person name="Martin F.M."/>
            <person name="Miettinen O."/>
            <person name="Hibbett D.S."/>
            <person name="Nagy L.G."/>
        </authorList>
    </citation>
    <scope>NUCLEOTIDE SEQUENCE [LARGE SCALE GENOMIC DNA]</scope>
    <source>
        <strain evidence="2 3">HHB13444</strain>
    </source>
</reference>
<evidence type="ECO:0000256" key="1">
    <source>
        <dbReference type="SAM" id="MobiDB-lite"/>
    </source>
</evidence>
<feature type="compositionally biased region" description="Low complexity" evidence="1">
    <location>
        <begin position="655"/>
        <end position="681"/>
    </location>
</feature>
<keyword evidence="3" id="KW-1185">Reference proteome</keyword>
<sequence length="753" mass="80864">MADQPPSSANPFIHPSNPSLMEDAMASLRFDTAEHAALLYHACAQLGPQAPQPPTAVPPPIQTITRHPSASNAAVNLDPSPGDPDTVFIRAPFTTFPGSAERKIGLSYSDMAANPNWFLDVNDFVGPNAVGYPTQLEPPRGWLPTKKKDAKDNWENGKEPRLRCTLCRRTYAGVNAKSMWRRHVYEKHKIAMSNRRDNNDRPGGRGRGSNKENKEENQEENKAGPSAPAKPAEKQRNSAKSLRRVVSLEVQASGSNANETESQPDDSHAEEMTAQSSGEEDQSFTEHPSFSSTPPQTPGLSDSLAPAFDLAGPPPESPYNPLMTPAFRHSPARLGTKQIWRHSPKISNKIRDYTLAMLARVESSPNVRGLDVSPLLLVPASERQKRSIFSPPRKSPSVLSVSPRRLFAEPGEEDSIQSRLDQPGWDVPSTPGKGLGGFLPSPGRVLDLEDYMFDFYALEQFAASTPIRPESRPEESTVSDYFALAASKHAKLSLSSSPNIADTPHTKMFINGLMSPLKGFDSSPIPSTSAGPSTGSRSGSTSPSPSPKVAPLSFTPLLPPFSGKGLSSMPFGSGRSIDDVQMEIDEIESPALVSKSLHDCFNAGPSSRSQAHSEVNATASTSLSGAFGSISSLSVAGGRRPTVTPSHSAGRGRGRSVSNGGAGTSLSASTSSSGGQKSSIGLMDAVLDKKSRRRKHSHSEYRGDGDVGVTAMGSPFKMSRKTSRSDFLYSLDGDCEMQDAQPKKRRKTINGRD</sequence>
<accession>A0A5C3PG41</accession>
<feature type="region of interest" description="Disordered" evidence="1">
    <location>
        <begin position="136"/>
        <end position="157"/>
    </location>
</feature>
<evidence type="ECO:0000313" key="2">
    <source>
        <dbReference type="EMBL" id="TFK87987.1"/>
    </source>
</evidence>
<gene>
    <name evidence="2" type="ORF">K466DRAFT_599009</name>
</gene>
<proteinExistence type="predicted"/>
<dbReference type="InParanoid" id="A0A5C3PG41"/>
<feature type="compositionally biased region" description="Basic and acidic residues" evidence="1">
    <location>
        <begin position="194"/>
        <end position="222"/>
    </location>
</feature>
<dbReference type="AlphaFoldDB" id="A0A5C3PG41"/>
<organism evidence="2 3">
    <name type="scientific">Polyporus arcularius HHB13444</name>
    <dbReference type="NCBI Taxonomy" id="1314778"/>
    <lineage>
        <taxon>Eukaryota</taxon>
        <taxon>Fungi</taxon>
        <taxon>Dikarya</taxon>
        <taxon>Basidiomycota</taxon>
        <taxon>Agaricomycotina</taxon>
        <taxon>Agaricomycetes</taxon>
        <taxon>Polyporales</taxon>
        <taxon>Polyporaceae</taxon>
        <taxon>Polyporus</taxon>
    </lineage>
</organism>
<feature type="region of interest" description="Disordered" evidence="1">
    <location>
        <begin position="191"/>
        <end position="328"/>
    </location>
</feature>
<name>A0A5C3PG41_9APHY</name>
<dbReference type="STRING" id="1314778.A0A5C3PG41"/>
<dbReference type="EMBL" id="ML211130">
    <property type="protein sequence ID" value="TFK87987.1"/>
    <property type="molecule type" value="Genomic_DNA"/>
</dbReference>
<evidence type="ECO:0000313" key="3">
    <source>
        <dbReference type="Proteomes" id="UP000308197"/>
    </source>
</evidence>
<feature type="region of interest" description="Disordered" evidence="1">
    <location>
        <begin position="520"/>
        <end position="554"/>
    </location>
</feature>
<feature type="compositionally biased region" description="Polar residues" evidence="1">
    <location>
        <begin position="250"/>
        <end position="261"/>
    </location>
</feature>
<feature type="compositionally biased region" description="Low complexity" evidence="1">
    <location>
        <begin position="522"/>
        <end position="543"/>
    </location>
</feature>